<reference evidence="1" key="1">
    <citation type="journal article" date="2023" name="IMA Fungus">
        <title>Comparative genomic study of the Penicillium genus elucidates a diverse pangenome and 15 lateral gene transfer events.</title>
        <authorList>
            <person name="Petersen C."/>
            <person name="Sorensen T."/>
            <person name="Nielsen M.R."/>
            <person name="Sondergaard T.E."/>
            <person name="Sorensen J.L."/>
            <person name="Fitzpatrick D.A."/>
            <person name="Frisvad J.C."/>
            <person name="Nielsen K.L."/>
        </authorList>
    </citation>
    <scope>NUCLEOTIDE SEQUENCE</scope>
    <source>
        <strain evidence="1">IBT 17514</strain>
    </source>
</reference>
<evidence type="ECO:0000313" key="1">
    <source>
        <dbReference type="EMBL" id="KAJ5719113.1"/>
    </source>
</evidence>
<reference evidence="1" key="2">
    <citation type="submission" date="2023-01" db="EMBL/GenBank/DDBJ databases">
        <authorList>
            <person name="Petersen C."/>
        </authorList>
    </citation>
    <scope>NUCLEOTIDE SEQUENCE</scope>
    <source>
        <strain evidence="1">IBT 17514</strain>
    </source>
</reference>
<sequence>MANDDVFVSSSCRFSTRISLRWLPEPAFENTDTIVMSVKDWYLDLRMDKKTSTIDWAIAGQRLIESQDPLRVSFTHELDSHNEFESVDCGTFVSLPNGDDLETGSMPRSDLAGAPVTDYEEVWRELPFKEGPEGSKKGMSWVLESDTGLEEQEGEVTVVKSFLGRIWGTYLALQQKQTIARTKDASGGWSVSKTGVDVSARREEWESGWKAKYVIGDAGKDLPSMISGLDGEGDGAWRIPGEKVIINGQSYIVRAFEEL</sequence>
<keyword evidence="2" id="KW-1185">Reference proteome</keyword>
<dbReference type="EMBL" id="JAQJAN010000011">
    <property type="protein sequence ID" value="KAJ5719113.1"/>
    <property type="molecule type" value="Genomic_DNA"/>
</dbReference>
<dbReference type="Pfam" id="PF16815">
    <property type="entry name" value="HRI1"/>
    <property type="match status" value="1"/>
</dbReference>
<proteinExistence type="predicted"/>
<gene>
    <name evidence="1" type="ORF">N7493_007568</name>
</gene>
<accession>A0AAD6HIM8</accession>
<dbReference type="Proteomes" id="UP001215712">
    <property type="component" value="Unassembled WGS sequence"/>
</dbReference>
<name>A0AAD6HIM8_9EURO</name>
<dbReference type="InterPro" id="IPR031818">
    <property type="entry name" value="Hri1"/>
</dbReference>
<organism evidence="1 2">
    <name type="scientific">Penicillium malachiteum</name>
    <dbReference type="NCBI Taxonomy" id="1324776"/>
    <lineage>
        <taxon>Eukaryota</taxon>
        <taxon>Fungi</taxon>
        <taxon>Dikarya</taxon>
        <taxon>Ascomycota</taxon>
        <taxon>Pezizomycotina</taxon>
        <taxon>Eurotiomycetes</taxon>
        <taxon>Eurotiomycetidae</taxon>
        <taxon>Eurotiales</taxon>
        <taxon>Aspergillaceae</taxon>
        <taxon>Penicillium</taxon>
    </lineage>
</organism>
<protein>
    <recommendedName>
        <fullName evidence="3">Protein HRI1</fullName>
    </recommendedName>
</protein>
<dbReference type="AlphaFoldDB" id="A0AAD6HIM8"/>
<dbReference type="CDD" id="cd11693">
    <property type="entry name" value="HRI1_C_like"/>
    <property type="match status" value="1"/>
</dbReference>
<evidence type="ECO:0008006" key="3">
    <source>
        <dbReference type="Google" id="ProtNLM"/>
    </source>
</evidence>
<dbReference type="InterPro" id="IPR043047">
    <property type="entry name" value="Hri1_N_sf"/>
</dbReference>
<comment type="caution">
    <text evidence="1">The sequence shown here is derived from an EMBL/GenBank/DDBJ whole genome shotgun (WGS) entry which is preliminary data.</text>
</comment>
<dbReference type="Gene3D" id="2.40.128.320">
    <property type="entry name" value="Protein HRI1, N-terminal domain"/>
    <property type="match status" value="1"/>
</dbReference>
<evidence type="ECO:0000313" key="2">
    <source>
        <dbReference type="Proteomes" id="UP001215712"/>
    </source>
</evidence>